<reference evidence="1" key="1">
    <citation type="submission" date="2018-06" db="EMBL/GenBank/DDBJ databases">
        <authorList>
            <person name="Zhirakovskaya E."/>
        </authorList>
    </citation>
    <scope>NUCLEOTIDE SEQUENCE</scope>
</reference>
<proteinExistence type="predicted"/>
<protein>
    <submittedName>
        <fullName evidence="1">Uncharacterized protein</fullName>
    </submittedName>
</protein>
<evidence type="ECO:0000313" key="1">
    <source>
        <dbReference type="EMBL" id="VAW28199.1"/>
    </source>
</evidence>
<accession>A0A3B0UUA6</accession>
<dbReference type="AlphaFoldDB" id="A0A3B0UUA6"/>
<dbReference type="EMBL" id="UOET01000205">
    <property type="protein sequence ID" value="VAW28199.1"/>
    <property type="molecule type" value="Genomic_DNA"/>
</dbReference>
<organism evidence="1">
    <name type="scientific">hydrothermal vent metagenome</name>
    <dbReference type="NCBI Taxonomy" id="652676"/>
    <lineage>
        <taxon>unclassified sequences</taxon>
        <taxon>metagenomes</taxon>
        <taxon>ecological metagenomes</taxon>
    </lineage>
</organism>
<sequence length="23" mass="2490">MLEYKINAVSKPGGIALSRAKNE</sequence>
<feature type="non-terminal residue" evidence="1">
    <location>
        <position position="23"/>
    </location>
</feature>
<name>A0A3B0UUA6_9ZZZZ</name>
<gene>
    <name evidence="1" type="ORF">MNBD_BACTEROID07-1149</name>
</gene>